<evidence type="ECO:0000256" key="8">
    <source>
        <dbReference type="SAM" id="SignalP"/>
    </source>
</evidence>
<comment type="cofactor">
    <cofactor evidence="1">
        <name>Ca(2+)</name>
        <dbReference type="ChEBI" id="CHEBI:29108"/>
    </cofactor>
</comment>
<keyword evidence="4" id="KW-0378">Hydrolase</keyword>
<organism evidence="10">
    <name type="scientific">Oppiella nova</name>
    <dbReference type="NCBI Taxonomy" id="334625"/>
    <lineage>
        <taxon>Eukaryota</taxon>
        <taxon>Metazoa</taxon>
        <taxon>Ecdysozoa</taxon>
        <taxon>Arthropoda</taxon>
        <taxon>Chelicerata</taxon>
        <taxon>Arachnida</taxon>
        <taxon>Acari</taxon>
        <taxon>Acariformes</taxon>
        <taxon>Sarcoptiformes</taxon>
        <taxon>Oribatida</taxon>
        <taxon>Brachypylina</taxon>
        <taxon>Oppioidea</taxon>
        <taxon>Oppiidae</taxon>
        <taxon>Oppiella</taxon>
    </lineage>
</organism>
<dbReference type="PANTHER" id="PTHR10342">
    <property type="entry name" value="ARYLSULFATASE"/>
    <property type="match status" value="1"/>
</dbReference>
<evidence type="ECO:0000256" key="1">
    <source>
        <dbReference type="ARBA" id="ARBA00001913"/>
    </source>
</evidence>
<gene>
    <name evidence="10" type="ORF">ONB1V03_LOCUS6737</name>
</gene>
<dbReference type="AlphaFoldDB" id="A0A7R9QJS2"/>
<name>A0A7R9QJS2_9ACAR</name>
<dbReference type="GO" id="GO:0008484">
    <property type="term" value="F:sulfuric ester hydrolase activity"/>
    <property type="evidence" value="ECO:0007669"/>
    <property type="project" value="InterPro"/>
</dbReference>
<feature type="modified residue" description="3-oxoalanine (Ser)" evidence="7">
    <location>
        <position position="241"/>
    </location>
</feature>
<dbReference type="InterPro" id="IPR000917">
    <property type="entry name" value="Sulfatase_N"/>
</dbReference>
<keyword evidence="8" id="KW-0732">Signal</keyword>
<comment type="PTM">
    <text evidence="7">The conversion to 3-oxoalanine (also known as C-formylglycine, FGly), of a serine or cysteine residue in prokaryotes and of a cysteine residue in eukaryotes, is critical for catalytic activity.</text>
</comment>
<evidence type="ECO:0000313" key="11">
    <source>
        <dbReference type="Proteomes" id="UP000728032"/>
    </source>
</evidence>
<feature type="chain" id="PRO_5036211847" description="Sulfatase N-terminal domain-containing protein" evidence="8">
    <location>
        <begin position="24"/>
        <end position="597"/>
    </location>
</feature>
<evidence type="ECO:0000256" key="5">
    <source>
        <dbReference type="ARBA" id="ARBA00022837"/>
    </source>
</evidence>
<dbReference type="PROSITE" id="PS00523">
    <property type="entry name" value="SULFATASE_1"/>
    <property type="match status" value="2"/>
</dbReference>
<dbReference type="SUPFAM" id="SSF53649">
    <property type="entry name" value="Alkaline phosphatase-like"/>
    <property type="match status" value="2"/>
</dbReference>
<keyword evidence="5" id="KW-0106">Calcium</keyword>
<evidence type="ECO:0000256" key="7">
    <source>
        <dbReference type="PIRSR" id="PIRSR600917-52"/>
    </source>
</evidence>
<sequence length="597" mass="68189">MPNLNMISVITYAALIGITHTLAKQLPPNVIVLLADDMGWADVGYHSDHILTPNIDTLAADGVVLNQYYTHPVSCPSRAALLTGVHPIHTGLQNSVIYNQSPTGLPLHFKLWPQYLKPYNYATHIVGKWHLGFSRRNYTPTYRGFDSHVGYWTYNKEYYSDMSFDVYGVSGRDFRHNMTLTTDANGVYSTDYFTDICVDIIADDMGWADVGYHSDHILTPNIDTLAADGVVLNQYYTHPVSCPSRAALLTGVHPIHTGLQNSVIYNQSPTGLPLHFKLWPQYLKPYNYATHIVGKWHLGFSQRNYTPTYRGFDSHVGYWTYNKEYYSDMSFDVYGVSGRDFRHNMTLTTDANGVYSTDYFTDICVDIIDKHNATYQPLFLYVPYQAVHVFQKASASAPQHLIDMFDMFDNMSDARRTMAAMIYSLDESIGRIVERLYSKGMLENSIVVFMSDNGGFRKAIRVPAIIWSPLLRKSGYIYDNLIDVSDILPTVLEAIGDSKGLNGQLNIYGVSHWHSLSTGEGQVRRQIIHNIDPVWNMSAIRWHDWKLVRSAKWVGDNYDSDLNYDRQTQPMNVTDKMIMFKSLINRYRENSTLFKVF</sequence>
<evidence type="ECO:0000256" key="2">
    <source>
        <dbReference type="ARBA" id="ARBA00008779"/>
    </source>
</evidence>
<dbReference type="GO" id="GO:0046872">
    <property type="term" value="F:metal ion binding"/>
    <property type="evidence" value="ECO:0007669"/>
    <property type="project" value="UniProtKB-KW"/>
</dbReference>
<reference evidence="10" key="1">
    <citation type="submission" date="2020-11" db="EMBL/GenBank/DDBJ databases">
        <authorList>
            <person name="Tran Van P."/>
        </authorList>
    </citation>
    <scope>NUCLEOTIDE SEQUENCE</scope>
</reference>
<dbReference type="Proteomes" id="UP000728032">
    <property type="component" value="Unassembled WGS sequence"/>
</dbReference>
<evidence type="ECO:0000256" key="6">
    <source>
        <dbReference type="ARBA" id="ARBA00023180"/>
    </source>
</evidence>
<evidence type="ECO:0000256" key="4">
    <source>
        <dbReference type="ARBA" id="ARBA00022801"/>
    </source>
</evidence>
<dbReference type="OrthoDB" id="5946264at2759"/>
<proteinExistence type="inferred from homology"/>
<evidence type="ECO:0000259" key="9">
    <source>
        <dbReference type="Pfam" id="PF00884"/>
    </source>
</evidence>
<keyword evidence="3" id="KW-0479">Metal-binding</keyword>
<keyword evidence="6" id="KW-0325">Glycoprotein</keyword>
<dbReference type="CDD" id="cd16029">
    <property type="entry name" value="4-S"/>
    <property type="match status" value="1"/>
</dbReference>
<dbReference type="EMBL" id="CAJPVJ010003147">
    <property type="protein sequence ID" value="CAG2167225.1"/>
    <property type="molecule type" value="Genomic_DNA"/>
</dbReference>
<feature type="signal peptide" evidence="8">
    <location>
        <begin position="1"/>
        <end position="23"/>
    </location>
</feature>
<dbReference type="InterPro" id="IPR024607">
    <property type="entry name" value="Sulfatase_CS"/>
</dbReference>
<evidence type="ECO:0000256" key="3">
    <source>
        <dbReference type="ARBA" id="ARBA00022723"/>
    </source>
</evidence>
<dbReference type="EMBL" id="OC917972">
    <property type="protein sequence ID" value="CAD7648402.1"/>
    <property type="molecule type" value="Genomic_DNA"/>
</dbReference>
<comment type="similarity">
    <text evidence="2">Belongs to the sulfatase family.</text>
</comment>
<dbReference type="Pfam" id="PF00884">
    <property type="entry name" value="Sulfatase"/>
    <property type="match status" value="2"/>
</dbReference>
<evidence type="ECO:0000313" key="10">
    <source>
        <dbReference type="EMBL" id="CAD7648402.1"/>
    </source>
</evidence>
<dbReference type="InterPro" id="IPR047115">
    <property type="entry name" value="ARSB"/>
</dbReference>
<feature type="domain" description="Sulfatase N-terminal" evidence="9">
    <location>
        <begin position="28"/>
        <end position="168"/>
    </location>
</feature>
<dbReference type="PANTHER" id="PTHR10342:SF273">
    <property type="entry name" value="RE14504P"/>
    <property type="match status" value="1"/>
</dbReference>
<keyword evidence="11" id="KW-1185">Reference proteome</keyword>
<dbReference type="InterPro" id="IPR017850">
    <property type="entry name" value="Alkaline_phosphatase_core_sf"/>
</dbReference>
<dbReference type="Gene3D" id="3.40.720.10">
    <property type="entry name" value="Alkaline Phosphatase, subunit A"/>
    <property type="match status" value="2"/>
</dbReference>
<accession>A0A7R9QJS2</accession>
<feature type="domain" description="Sulfatase N-terminal" evidence="9">
    <location>
        <begin position="200"/>
        <end position="496"/>
    </location>
</feature>
<dbReference type="Gene3D" id="3.30.1120.10">
    <property type="match status" value="1"/>
</dbReference>
<protein>
    <recommendedName>
        <fullName evidence="9">Sulfatase N-terminal domain-containing protein</fullName>
    </recommendedName>
</protein>